<protein>
    <submittedName>
        <fullName evidence="2">Uncharacterized protein</fullName>
    </submittedName>
</protein>
<dbReference type="EMBL" id="BONE01000017">
    <property type="protein sequence ID" value="GIF72997.1"/>
    <property type="molecule type" value="Genomic_DNA"/>
</dbReference>
<organism evidence="2 3">
    <name type="scientific">Asanoa siamensis</name>
    <dbReference type="NCBI Taxonomy" id="926357"/>
    <lineage>
        <taxon>Bacteria</taxon>
        <taxon>Bacillati</taxon>
        <taxon>Actinomycetota</taxon>
        <taxon>Actinomycetes</taxon>
        <taxon>Micromonosporales</taxon>
        <taxon>Micromonosporaceae</taxon>
        <taxon>Asanoa</taxon>
    </lineage>
</organism>
<keyword evidence="3" id="KW-1185">Reference proteome</keyword>
<reference evidence="2 3" key="1">
    <citation type="submission" date="2021-01" db="EMBL/GenBank/DDBJ databases">
        <title>Whole genome shotgun sequence of Asanoa siamensis NBRC 107932.</title>
        <authorList>
            <person name="Komaki H."/>
            <person name="Tamura T."/>
        </authorList>
    </citation>
    <scope>NUCLEOTIDE SEQUENCE [LARGE SCALE GENOMIC DNA]</scope>
    <source>
        <strain evidence="2 3">NBRC 107932</strain>
    </source>
</reference>
<gene>
    <name evidence="2" type="ORF">Asi02nite_25150</name>
</gene>
<sequence>MRVVRVQRERELDDADDVRGLVADERQQRRADPLPDHPVGVGRRRPAQLVQPRPDASAEIAALQAAPLPKPDELRT</sequence>
<evidence type="ECO:0000256" key="1">
    <source>
        <dbReference type="SAM" id="MobiDB-lite"/>
    </source>
</evidence>
<proteinExistence type="predicted"/>
<comment type="caution">
    <text evidence="2">The sequence shown here is derived from an EMBL/GenBank/DDBJ whole genome shotgun (WGS) entry which is preliminary data.</text>
</comment>
<evidence type="ECO:0000313" key="2">
    <source>
        <dbReference type="EMBL" id="GIF72997.1"/>
    </source>
</evidence>
<accession>A0ABQ4CQ66</accession>
<dbReference type="Proteomes" id="UP000604117">
    <property type="component" value="Unassembled WGS sequence"/>
</dbReference>
<feature type="region of interest" description="Disordered" evidence="1">
    <location>
        <begin position="1"/>
        <end position="57"/>
    </location>
</feature>
<feature type="compositionally biased region" description="Basic and acidic residues" evidence="1">
    <location>
        <begin position="1"/>
        <end position="35"/>
    </location>
</feature>
<name>A0ABQ4CQ66_9ACTN</name>
<evidence type="ECO:0000313" key="3">
    <source>
        <dbReference type="Proteomes" id="UP000604117"/>
    </source>
</evidence>